<keyword evidence="13 14" id="KW-0472">Membrane</keyword>
<evidence type="ECO:0000313" key="17">
    <source>
        <dbReference type="EMBL" id="CAJ96969.1"/>
    </source>
</evidence>
<dbReference type="EMBL" id="AM260480">
    <property type="protein sequence ID" value="CAJ96969.1"/>
    <property type="molecule type" value="Genomic_DNA"/>
</dbReference>
<dbReference type="HOGENOM" id="CLU_000445_89_6_4"/>
<evidence type="ECO:0000313" key="19">
    <source>
        <dbReference type="Proteomes" id="UP000008210"/>
    </source>
</evidence>
<evidence type="ECO:0000256" key="3">
    <source>
        <dbReference type="ARBA" id="ARBA00022475"/>
    </source>
</evidence>
<dbReference type="PANTHER" id="PTHR45436:SF15">
    <property type="entry name" value="SENSOR HISTIDINE KINASE CUSS"/>
    <property type="match status" value="1"/>
</dbReference>
<dbReference type="KEGG" id="reh:H16_B2187"/>
<keyword evidence="8 14" id="KW-0547">Nucleotide-binding</keyword>
<dbReference type="InterPro" id="IPR003660">
    <property type="entry name" value="HAMP_dom"/>
</dbReference>
<evidence type="ECO:0000256" key="2">
    <source>
        <dbReference type="ARBA" id="ARBA00004429"/>
    </source>
</evidence>
<dbReference type="Pfam" id="PF21085">
    <property type="entry name" value="CusS"/>
    <property type="match status" value="1"/>
</dbReference>
<evidence type="ECO:0000256" key="8">
    <source>
        <dbReference type="ARBA" id="ARBA00022741"/>
    </source>
</evidence>
<evidence type="ECO:0000256" key="4">
    <source>
        <dbReference type="ARBA" id="ARBA00022519"/>
    </source>
</evidence>
<keyword evidence="6 14" id="KW-0808">Transferase</keyword>
<dbReference type="Gene3D" id="3.30.565.10">
    <property type="entry name" value="Histidine kinase-like ATPase, C-terminal domain"/>
    <property type="match status" value="1"/>
</dbReference>
<dbReference type="Gene3D" id="1.10.287.130">
    <property type="match status" value="1"/>
</dbReference>
<dbReference type="InterPro" id="IPR048590">
    <property type="entry name" value="CusS-like_sensor"/>
</dbReference>
<evidence type="ECO:0000256" key="6">
    <source>
        <dbReference type="ARBA" id="ARBA00022679"/>
    </source>
</evidence>
<dbReference type="PROSITE" id="PS50109">
    <property type="entry name" value="HIS_KIN"/>
    <property type="match status" value="1"/>
</dbReference>
<evidence type="ECO:0000256" key="14">
    <source>
        <dbReference type="RuleBase" id="RU364088"/>
    </source>
</evidence>
<reference evidence="18 20" key="2">
    <citation type="submission" date="2019-04" db="EMBL/GenBank/DDBJ databases">
        <title>Long-read de novo sequencing of Cupriavidus necator H16.</title>
        <authorList>
            <person name="Little G.T."/>
            <person name="Ehsaan M."/>
            <person name="Arenas-Lopez C."/>
            <person name="Jawed K."/>
            <person name="Winzer K."/>
            <person name="Kovacs K."/>
            <person name="Malys N."/>
            <person name="Minton N.P."/>
        </authorList>
    </citation>
    <scope>NUCLEOTIDE SEQUENCE [LARGE SCALE GENOMIC DNA]</scope>
    <source>
        <strain evidence="18 20">H16</strain>
    </source>
</reference>
<sequence>MKVRMSLTARLTILFSLSSAAVLLGLGVLIWLAIDNHFADEDYAVLGDNVRLIQKIAGEGPAASLAQRLGPVLEHHAGFLAEVRAADGKRLYATQDFDFGMALAAAAQLPAQRHAFTWEQGGQTYRGMRALAQVPPGQPGPLQVVVGMDTALHAHFMHAFRQSLAFYAALAALASGLLGWWAARRGLSPLRTMASRARTVTAHKLDERMPVDAVPVEMADLAATLNAMLERLQRDFARLSEFSSDLAHELRTPITNLMTQTQVVLSQPRDADKYRDVLASNVEELQRLSRMVSDMLYLAKMEHGITLPNAEPIEVADEVAALFDFYDALAEDKGVRMAVRGSGRITGDRLMLRRALSNLLSNALRHTPAGKGIVVEILPAAEGVTVVVENEGETIRPELLPSLFDRFFRADKSRARPESDGAGLGLGLAITQAIVAAHGGGIGVESEGGRTRFVLTFRA</sequence>
<evidence type="ECO:0000256" key="9">
    <source>
        <dbReference type="ARBA" id="ARBA00022777"/>
    </source>
</evidence>
<evidence type="ECO:0000256" key="7">
    <source>
        <dbReference type="ARBA" id="ARBA00022692"/>
    </source>
</evidence>
<dbReference type="PROSITE" id="PS50885">
    <property type="entry name" value="HAMP"/>
    <property type="match status" value="1"/>
</dbReference>
<dbReference type="Pfam" id="PF02518">
    <property type="entry name" value="HATPase_c"/>
    <property type="match status" value="1"/>
</dbReference>
<keyword evidence="5" id="KW-0597">Phosphoprotein</keyword>
<comment type="function">
    <text evidence="14">Member of a two-component regulatory system.</text>
</comment>
<dbReference type="SMART" id="SM00387">
    <property type="entry name" value="HATPase_c"/>
    <property type="match status" value="1"/>
</dbReference>
<dbReference type="SUPFAM" id="SSF47384">
    <property type="entry name" value="Homodimeric domain of signal transducing histidine kinase"/>
    <property type="match status" value="1"/>
</dbReference>
<dbReference type="CDD" id="cd00075">
    <property type="entry name" value="HATPase"/>
    <property type="match status" value="1"/>
</dbReference>
<protein>
    <recommendedName>
        <fullName evidence="14">Sensor protein</fullName>
        <ecNumber evidence="14">2.7.13.3</ecNumber>
    </recommendedName>
</protein>
<dbReference type="GO" id="GO:0000155">
    <property type="term" value="F:phosphorelay sensor kinase activity"/>
    <property type="evidence" value="ECO:0007669"/>
    <property type="project" value="InterPro"/>
</dbReference>
<feature type="domain" description="HAMP" evidence="16">
    <location>
        <begin position="184"/>
        <end position="237"/>
    </location>
</feature>
<evidence type="ECO:0000259" key="15">
    <source>
        <dbReference type="PROSITE" id="PS50109"/>
    </source>
</evidence>
<organism evidence="17 19">
    <name type="scientific">Cupriavidus necator (strain ATCC 17699 / DSM 428 / KCTC 22496 / NCIMB 10442 / H16 / Stanier 337)</name>
    <name type="common">Ralstonia eutropha</name>
    <dbReference type="NCBI Taxonomy" id="381666"/>
    <lineage>
        <taxon>Bacteria</taxon>
        <taxon>Pseudomonadati</taxon>
        <taxon>Pseudomonadota</taxon>
        <taxon>Betaproteobacteria</taxon>
        <taxon>Burkholderiales</taxon>
        <taxon>Burkholderiaceae</taxon>
        <taxon>Cupriavidus</taxon>
    </lineage>
</organism>
<dbReference type="CDD" id="cd00082">
    <property type="entry name" value="HisKA"/>
    <property type="match status" value="1"/>
</dbReference>
<feature type="domain" description="Histidine kinase" evidence="15">
    <location>
        <begin position="245"/>
        <end position="459"/>
    </location>
</feature>
<evidence type="ECO:0000313" key="18">
    <source>
        <dbReference type="EMBL" id="QCC04757.1"/>
    </source>
</evidence>
<dbReference type="InterPro" id="IPR036890">
    <property type="entry name" value="HATPase_C_sf"/>
</dbReference>
<dbReference type="EC" id="2.7.13.3" evidence="14"/>
<comment type="subcellular location">
    <subcellularLocation>
        <location evidence="2">Cell inner membrane</location>
        <topology evidence="2">Multi-pass membrane protein</topology>
    </subcellularLocation>
</comment>
<dbReference type="OrthoDB" id="9786919at2"/>
<dbReference type="NCBIfam" id="TIGR01386">
    <property type="entry name" value="cztS_silS_copS"/>
    <property type="match status" value="1"/>
</dbReference>
<keyword evidence="19" id="KW-1185">Reference proteome</keyword>
<comment type="catalytic activity">
    <reaction evidence="1 14">
        <text>ATP + protein L-histidine = ADP + protein N-phospho-L-histidine.</text>
        <dbReference type="EC" id="2.7.13.3"/>
    </reaction>
</comment>
<dbReference type="Proteomes" id="UP000008210">
    <property type="component" value="Chromosome 2"/>
</dbReference>
<keyword evidence="10 14" id="KW-0067">ATP-binding</keyword>
<evidence type="ECO:0000256" key="12">
    <source>
        <dbReference type="ARBA" id="ARBA00023012"/>
    </source>
</evidence>
<dbReference type="InterPro" id="IPR003594">
    <property type="entry name" value="HATPase_dom"/>
</dbReference>
<dbReference type="Pfam" id="PF00672">
    <property type="entry name" value="HAMP"/>
    <property type="match status" value="1"/>
</dbReference>
<keyword evidence="7 14" id="KW-0812">Transmembrane</keyword>
<dbReference type="RefSeq" id="WP_011617698.1">
    <property type="nucleotide sequence ID" value="NC_008314.1"/>
</dbReference>
<dbReference type="STRING" id="381666.H16_B2187"/>
<dbReference type="Proteomes" id="UP000296079">
    <property type="component" value="Chromosome 2"/>
</dbReference>
<dbReference type="GO" id="GO:0005886">
    <property type="term" value="C:plasma membrane"/>
    <property type="evidence" value="ECO:0007669"/>
    <property type="project" value="UniProtKB-SubCell"/>
</dbReference>
<dbReference type="InterPro" id="IPR036097">
    <property type="entry name" value="HisK_dim/P_sf"/>
</dbReference>
<keyword evidence="9 14" id="KW-0418">Kinase</keyword>
<dbReference type="CDD" id="cd06225">
    <property type="entry name" value="HAMP"/>
    <property type="match status" value="1"/>
</dbReference>
<name>Q0JZ55_CUPNH</name>
<dbReference type="EMBL" id="CP039288">
    <property type="protein sequence ID" value="QCC04757.1"/>
    <property type="molecule type" value="Genomic_DNA"/>
</dbReference>
<evidence type="ECO:0000256" key="1">
    <source>
        <dbReference type="ARBA" id="ARBA00000085"/>
    </source>
</evidence>
<dbReference type="InterPro" id="IPR003661">
    <property type="entry name" value="HisK_dim/P_dom"/>
</dbReference>
<evidence type="ECO:0000256" key="13">
    <source>
        <dbReference type="ARBA" id="ARBA00023136"/>
    </source>
</evidence>
<reference evidence="17 19" key="1">
    <citation type="journal article" date="2006" name="Nat. Biotechnol.">
        <title>Genome sequence of the bioplastic-producing 'Knallgas' bacterium Ralstonia eutropha H16.</title>
        <authorList>
            <person name="Pohlmann A."/>
            <person name="Fricke W.F."/>
            <person name="Reinecke F."/>
            <person name="Kusian B."/>
            <person name="Liesegang H."/>
            <person name="Cramm R."/>
            <person name="Eitinger T."/>
            <person name="Ewering C."/>
            <person name="Potter M."/>
            <person name="Schwartz E."/>
            <person name="Strittmatter A."/>
            <person name="Voss I."/>
            <person name="Gottschalk G."/>
            <person name="Steinbuechel A."/>
            <person name="Friedrich B."/>
            <person name="Bowien B."/>
        </authorList>
    </citation>
    <scope>NUCLEOTIDE SEQUENCE [LARGE SCALE GENOMIC DNA]</scope>
    <source>
        <strain evidence="19">ATCC 17699 / DSM 428 / KCTC 22496 / NCIMB 10442 / H16 / Stanier 337</strain>
        <strain evidence="17">H16</strain>
    </source>
</reference>
<dbReference type="FunFam" id="1.10.287.130:FF:000001">
    <property type="entry name" value="Two-component sensor histidine kinase"/>
    <property type="match status" value="1"/>
</dbReference>
<feature type="transmembrane region" description="Helical" evidence="14">
    <location>
        <begin position="12"/>
        <end position="34"/>
    </location>
</feature>
<evidence type="ECO:0000256" key="5">
    <source>
        <dbReference type="ARBA" id="ARBA00022553"/>
    </source>
</evidence>
<dbReference type="GO" id="GO:0005524">
    <property type="term" value="F:ATP binding"/>
    <property type="evidence" value="ECO:0007669"/>
    <property type="project" value="UniProtKB-KW"/>
</dbReference>
<accession>Q0JZ55</accession>
<evidence type="ECO:0000256" key="11">
    <source>
        <dbReference type="ARBA" id="ARBA00022989"/>
    </source>
</evidence>
<dbReference type="Pfam" id="PF00512">
    <property type="entry name" value="HisKA"/>
    <property type="match status" value="1"/>
</dbReference>
<dbReference type="InterPro" id="IPR006290">
    <property type="entry name" value="CztS_silS_copS"/>
</dbReference>
<dbReference type="PANTHER" id="PTHR45436">
    <property type="entry name" value="SENSOR HISTIDINE KINASE YKOH"/>
    <property type="match status" value="1"/>
</dbReference>
<proteinExistence type="predicted"/>
<keyword evidence="12 14" id="KW-0902">Two-component regulatory system</keyword>
<dbReference type="PRINTS" id="PR00344">
    <property type="entry name" value="BCTRLSENSOR"/>
</dbReference>
<evidence type="ECO:0000313" key="20">
    <source>
        <dbReference type="Proteomes" id="UP000296079"/>
    </source>
</evidence>
<evidence type="ECO:0000256" key="10">
    <source>
        <dbReference type="ARBA" id="ARBA00022840"/>
    </source>
</evidence>
<dbReference type="InterPro" id="IPR050428">
    <property type="entry name" value="TCS_sensor_his_kinase"/>
</dbReference>
<feature type="transmembrane region" description="Helical" evidence="14">
    <location>
        <begin position="164"/>
        <end position="183"/>
    </location>
</feature>
<keyword evidence="3 14" id="KW-1003">Cell membrane</keyword>
<dbReference type="SUPFAM" id="SSF55874">
    <property type="entry name" value="ATPase domain of HSP90 chaperone/DNA topoisomerase II/histidine kinase"/>
    <property type="match status" value="1"/>
</dbReference>
<dbReference type="InterPro" id="IPR004358">
    <property type="entry name" value="Sig_transdc_His_kin-like_C"/>
</dbReference>
<keyword evidence="11 14" id="KW-1133">Transmembrane helix</keyword>
<dbReference type="SMART" id="SM00388">
    <property type="entry name" value="HisKA"/>
    <property type="match status" value="1"/>
</dbReference>
<gene>
    <name evidence="17" type="primary">copS</name>
    <name evidence="17" type="ordered locus">H16_B2187</name>
    <name evidence="18" type="ORF">E6A55_30225</name>
</gene>
<dbReference type="eggNOG" id="COG2205">
    <property type="taxonomic scope" value="Bacteria"/>
</dbReference>
<dbReference type="AlphaFoldDB" id="Q0JZ55"/>
<keyword evidence="4 14" id="KW-0997">Cell inner membrane</keyword>
<evidence type="ECO:0000259" key="16">
    <source>
        <dbReference type="PROSITE" id="PS50885"/>
    </source>
</evidence>
<dbReference type="SMART" id="SM00304">
    <property type="entry name" value="HAMP"/>
    <property type="match status" value="1"/>
</dbReference>
<dbReference type="InterPro" id="IPR005467">
    <property type="entry name" value="His_kinase_dom"/>
</dbReference>
<dbReference type="Gene3D" id="6.10.340.10">
    <property type="match status" value="1"/>
</dbReference>